<feature type="compositionally biased region" description="Basic and acidic residues" evidence="1">
    <location>
        <begin position="35"/>
        <end position="58"/>
    </location>
</feature>
<reference evidence="3" key="2">
    <citation type="submission" date="2025-09" db="UniProtKB">
        <authorList>
            <consortium name="Ensembl"/>
        </authorList>
    </citation>
    <scope>IDENTIFICATION</scope>
</reference>
<dbReference type="CTD" id="118471"/>
<dbReference type="Pfam" id="PF15314">
    <property type="entry name" value="PRAP"/>
    <property type="match status" value="1"/>
</dbReference>
<evidence type="ECO:0000313" key="3">
    <source>
        <dbReference type="Ensembl" id="ENSPTEP00000024431.1"/>
    </source>
</evidence>
<reference evidence="3" key="1">
    <citation type="submission" date="2025-08" db="UniProtKB">
        <authorList>
            <consortium name="Ensembl"/>
        </authorList>
    </citation>
    <scope>IDENTIFICATION</scope>
</reference>
<dbReference type="KEGG" id="pteh:111522072"/>
<sequence>MRRVLMVTSLVAVLLWEAGAASAPKVPIKVQVKHQPSEQEAEKAWGARVVEPPEKDDQLVGLLPVPKPKLLTAEKSPGQGRGPIVPGIKAWVETEDILGHVLSPQQGPEPDHDSLHHPPPEEDQGEEGPRLWVMPNRQVLRGPEEDQDHIYHPQ</sequence>
<feature type="region of interest" description="Disordered" evidence="1">
    <location>
        <begin position="97"/>
        <end position="154"/>
    </location>
</feature>
<organism evidence="3 4">
    <name type="scientific">Piliocolobus tephrosceles</name>
    <name type="common">Ugandan red Colobus</name>
    <dbReference type="NCBI Taxonomy" id="591936"/>
    <lineage>
        <taxon>Eukaryota</taxon>
        <taxon>Metazoa</taxon>
        <taxon>Chordata</taxon>
        <taxon>Craniata</taxon>
        <taxon>Vertebrata</taxon>
        <taxon>Euteleostomi</taxon>
        <taxon>Mammalia</taxon>
        <taxon>Eutheria</taxon>
        <taxon>Euarchontoglires</taxon>
        <taxon>Primates</taxon>
        <taxon>Haplorrhini</taxon>
        <taxon>Catarrhini</taxon>
        <taxon>Cercopithecidae</taxon>
        <taxon>Colobinae</taxon>
        <taxon>Piliocolobus</taxon>
    </lineage>
</organism>
<evidence type="ECO:0000256" key="2">
    <source>
        <dbReference type="SAM" id="SignalP"/>
    </source>
</evidence>
<protein>
    <submittedName>
        <fullName evidence="3">Proline rich acidic protein 1</fullName>
    </submittedName>
</protein>
<dbReference type="PANTHER" id="PTHR37861:SF1">
    <property type="entry name" value="PROLINE-RICH ACIDIC PROTEIN 1"/>
    <property type="match status" value="1"/>
</dbReference>
<feature type="signal peptide" evidence="2">
    <location>
        <begin position="1"/>
        <end position="21"/>
    </location>
</feature>
<gene>
    <name evidence="3" type="primary">PRAP1</name>
</gene>
<evidence type="ECO:0000256" key="1">
    <source>
        <dbReference type="SAM" id="MobiDB-lite"/>
    </source>
</evidence>
<dbReference type="AlphaFoldDB" id="A0A8C9I0Y3"/>
<dbReference type="Proteomes" id="UP000694416">
    <property type="component" value="Unplaced"/>
</dbReference>
<feature type="compositionally biased region" description="Basic and acidic residues" evidence="1">
    <location>
        <begin position="109"/>
        <end position="120"/>
    </location>
</feature>
<feature type="chain" id="PRO_5034421965" evidence="2">
    <location>
        <begin position="22"/>
        <end position="154"/>
    </location>
</feature>
<feature type="region of interest" description="Disordered" evidence="1">
    <location>
        <begin position="34"/>
        <end position="61"/>
    </location>
</feature>
<keyword evidence="2" id="KW-0732">Signal</keyword>
<dbReference type="RefSeq" id="XP_023041597.1">
    <property type="nucleotide sequence ID" value="XM_023185829.2"/>
</dbReference>
<dbReference type="GeneID" id="111522072"/>
<dbReference type="Ensembl" id="ENSPTET00000034741.1">
    <property type="protein sequence ID" value="ENSPTEP00000024431.1"/>
    <property type="gene ID" value="ENSPTEG00000024908.1"/>
</dbReference>
<dbReference type="InterPro" id="IPR027922">
    <property type="entry name" value="PRAP"/>
</dbReference>
<proteinExistence type="predicted"/>
<dbReference type="PANTHER" id="PTHR37861">
    <property type="entry name" value="PROLINE-RICH ACIDIC PROTEIN 1"/>
    <property type="match status" value="1"/>
</dbReference>
<accession>A0A8C9I0Y3</accession>
<name>A0A8C9I0Y3_9PRIM</name>
<keyword evidence="4" id="KW-1185">Reference proteome</keyword>
<feature type="compositionally biased region" description="Basic and acidic residues" evidence="1">
    <location>
        <begin position="142"/>
        <end position="154"/>
    </location>
</feature>
<evidence type="ECO:0000313" key="4">
    <source>
        <dbReference type="Proteomes" id="UP000694416"/>
    </source>
</evidence>